<feature type="region of interest" description="Disordered" evidence="5">
    <location>
        <begin position="152"/>
        <end position="192"/>
    </location>
</feature>
<dbReference type="EMBL" id="CP023564">
    <property type="protein sequence ID" value="ATG56249.1"/>
    <property type="molecule type" value="Genomic_DNA"/>
</dbReference>
<gene>
    <name evidence="8" type="ORF">CFK41_16795</name>
</gene>
<evidence type="ECO:0000313" key="8">
    <source>
        <dbReference type="EMBL" id="ATG56249.1"/>
    </source>
</evidence>
<dbReference type="InterPro" id="IPR007829">
    <property type="entry name" value="TM2"/>
</dbReference>
<dbReference type="SMART" id="SM00894">
    <property type="entry name" value="Excalibur"/>
    <property type="match status" value="1"/>
</dbReference>
<dbReference type="InterPro" id="IPR008613">
    <property type="entry name" value="Excalibur_Ca-bd_domain"/>
</dbReference>
<name>A0A291H192_9MICO</name>
<keyword evidence="4 6" id="KW-0472">Membrane</keyword>
<dbReference type="GO" id="GO:0016020">
    <property type="term" value="C:membrane"/>
    <property type="evidence" value="ECO:0007669"/>
    <property type="project" value="UniProtKB-SubCell"/>
</dbReference>
<feature type="compositionally biased region" description="Basic and acidic residues" evidence="5">
    <location>
        <begin position="459"/>
        <end position="471"/>
    </location>
</feature>
<feature type="region of interest" description="Disordered" evidence="5">
    <location>
        <begin position="1"/>
        <end position="46"/>
    </location>
</feature>
<feature type="compositionally biased region" description="Basic and acidic residues" evidence="5">
    <location>
        <begin position="493"/>
        <end position="513"/>
    </location>
</feature>
<feature type="transmembrane region" description="Helical" evidence="6">
    <location>
        <begin position="51"/>
        <end position="69"/>
    </location>
</feature>
<dbReference type="Pfam" id="PF05901">
    <property type="entry name" value="Excalibur"/>
    <property type="match status" value="1"/>
</dbReference>
<evidence type="ECO:0000256" key="1">
    <source>
        <dbReference type="ARBA" id="ARBA00004141"/>
    </source>
</evidence>
<dbReference type="AlphaFoldDB" id="A0A291H192"/>
<evidence type="ECO:0000259" key="7">
    <source>
        <dbReference type="SMART" id="SM00894"/>
    </source>
</evidence>
<organism evidence="8 9">
    <name type="scientific">Brachybacterium ginsengisoli</name>
    <dbReference type="NCBI Taxonomy" id="1331682"/>
    <lineage>
        <taxon>Bacteria</taxon>
        <taxon>Bacillati</taxon>
        <taxon>Actinomycetota</taxon>
        <taxon>Actinomycetes</taxon>
        <taxon>Micrococcales</taxon>
        <taxon>Dermabacteraceae</taxon>
        <taxon>Brachybacterium</taxon>
    </lineage>
</organism>
<protein>
    <submittedName>
        <fullName evidence="8">Calcium-binding protein</fullName>
    </submittedName>
</protein>
<evidence type="ECO:0000313" key="9">
    <source>
        <dbReference type="Proteomes" id="UP000217889"/>
    </source>
</evidence>
<keyword evidence="9" id="KW-1185">Reference proteome</keyword>
<dbReference type="Pfam" id="PF05154">
    <property type="entry name" value="TM2"/>
    <property type="match status" value="1"/>
</dbReference>
<feature type="compositionally biased region" description="Pro residues" evidence="5">
    <location>
        <begin position="417"/>
        <end position="433"/>
    </location>
</feature>
<feature type="region of interest" description="Disordered" evidence="5">
    <location>
        <begin position="382"/>
        <end position="513"/>
    </location>
</feature>
<evidence type="ECO:0000256" key="3">
    <source>
        <dbReference type="ARBA" id="ARBA00022989"/>
    </source>
</evidence>
<evidence type="ECO:0000256" key="2">
    <source>
        <dbReference type="ARBA" id="ARBA00022692"/>
    </source>
</evidence>
<dbReference type="KEGG" id="bgg:CFK41_16795"/>
<dbReference type="PANTHER" id="PTHR24094">
    <property type="entry name" value="SECRETED PROTEIN"/>
    <property type="match status" value="1"/>
</dbReference>
<feature type="compositionally biased region" description="Low complexity" evidence="5">
    <location>
        <begin position="406"/>
        <end position="416"/>
    </location>
</feature>
<accession>A0A291H192</accession>
<feature type="compositionally biased region" description="Low complexity" evidence="5">
    <location>
        <begin position="152"/>
        <end position="179"/>
    </location>
</feature>
<sequence length="513" mass="54643">MTPQRPPSTGSTESEAWPSAPTFGTSGASRVSHGRPPPGGRYLQRPVDRPAKSFPVAWLLSLILGLYGADRFYLGRWKSGLVKLLTFGGFFIWYLVDLILLTLGQLNDSSGRRIRPTAPFVWPSRIVSGAVVAGFLGVFALSATAEDAAPPAPDVAAVEQSSLEDAAQEAPQPAAGPADVPTTELASTPEVETPAEGTALAVLAGLEQKDRGEKAGYDRDTFGWREDLDRNGCDTRNDVLRRDLHTITLKAGTQGCVVLRGILESPYSGDTVDFDRANSTIDIDHVVSLSDAWQTGASTWDEQRRHEFANDPLNLLAVESSLNRQKGDGDAATWLPPKKDYRCEYVSRQVAVKDKYDLWVKPAEAEAIERVLSDCEGFLAITGENPWPVTGDGDVVATESEPTKEPAPTQEAEPAPTKAPEPAPAPAPAPAKDPVPATKDPAPVKKDPAPAPAPAPAPVKKDPPPAPKQDDSSGSAYYKNCDAVRAAGAAPIHRGDPGYAKHLDRDGDGVGCE</sequence>
<feature type="transmembrane region" description="Helical" evidence="6">
    <location>
        <begin position="124"/>
        <end position="143"/>
    </location>
</feature>
<evidence type="ECO:0000256" key="6">
    <source>
        <dbReference type="SAM" id="Phobius"/>
    </source>
</evidence>
<feature type="domain" description="Excalibur calcium-binding" evidence="7">
    <location>
        <begin position="477"/>
        <end position="513"/>
    </location>
</feature>
<dbReference type="Pfam" id="PF07510">
    <property type="entry name" value="GmrSD_C"/>
    <property type="match status" value="1"/>
</dbReference>
<evidence type="ECO:0000256" key="5">
    <source>
        <dbReference type="SAM" id="MobiDB-lite"/>
    </source>
</evidence>
<keyword evidence="3 6" id="KW-1133">Transmembrane helix</keyword>
<reference evidence="8 9" key="1">
    <citation type="journal article" date="2014" name="Int. J. Syst. Evol. Microbiol.">
        <title>Brachybacterium ginsengisoli sp. nov., isolated from soil of a ginseng field.</title>
        <authorList>
            <person name="Hoang V.A."/>
            <person name="Kim Y.J."/>
            <person name="Nguyen N.L."/>
            <person name="Yang D.C."/>
        </authorList>
    </citation>
    <scope>NUCLEOTIDE SEQUENCE [LARGE SCALE GENOMIC DNA]</scope>
    <source>
        <strain evidence="8 9">DCY80</strain>
    </source>
</reference>
<dbReference type="OrthoDB" id="5196645at2"/>
<proteinExistence type="predicted"/>
<dbReference type="PANTHER" id="PTHR24094:SF15">
    <property type="entry name" value="AMP-DEPENDENT SYNTHETASE_LIGASE DOMAIN-CONTAINING PROTEIN-RELATED"/>
    <property type="match status" value="1"/>
</dbReference>
<comment type="subcellular location">
    <subcellularLocation>
        <location evidence="1">Membrane</location>
        <topology evidence="1">Multi-pass membrane protein</topology>
    </subcellularLocation>
</comment>
<keyword evidence="2 6" id="KW-0812">Transmembrane</keyword>
<evidence type="ECO:0000256" key="4">
    <source>
        <dbReference type="ARBA" id="ARBA00023136"/>
    </source>
</evidence>
<dbReference type="Proteomes" id="UP000217889">
    <property type="component" value="Chromosome"/>
</dbReference>
<dbReference type="InterPro" id="IPR011089">
    <property type="entry name" value="GmrSD_C"/>
</dbReference>
<feature type="transmembrane region" description="Helical" evidence="6">
    <location>
        <begin position="81"/>
        <end position="103"/>
    </location>
</feature>
<dbReference type="RefSeq" id="WP_096800709.1">
    <property type="nucleotide sequence ID" value="NZ_CP023564.1"/>
</dbReference>